<dbReference type="Pfam" id="PF07690">
    <property type="entry name" value="MFS_1"/>
    <property type="match status" value="1"/>
</dbReference>
<sequence length="570" mass="62804">MRAKQGNTEAADAEGAEDVTPKPAVETIEHAPPHGPHTGSRPHRLDAAAELLLKTQQAAEGTRVVVTPADDRRVLRRIDLVILPIMLTVYFLQALDKATLAYASVFGLIDDTHLVGDQYSWLGSIVYLAQLVMQPLLAWLLVKLPIGKFTSFTVLMWGATLACMAAAHNFKGLLATRFFLGAFEAGVAPSFVAITQMWWRRREQTVRVSYWYAMNGITNMFGSLITYGLGHISSGLRSYQIIFLFFGVITVAFSFVMFLFMPDSPVEAKFLKDHDKVIAIERLRMNQMGIMSREWRWDHVKETALDLKTWCWFALIFSISIPSGGISTFGPLIVRSFGFDSFQTILFNIPFGAVQLIATIGGALLATKLKKKGPVIISLCVPPIIGCVILMVTPHTAHHKAALLVGYYLISVYPAITPLIYSWSAQNTAGDTKRKCPTAVLFVGQSVGNVVGPQLYTTAEAPEYSRGLRSNLALYVVIVVLCLITTLYLVALNRAHAKKRVSLGKNAVVIDESMDSPEEVERRRIARAPTENSAAADDVTSGAVRQSGTVGDKAFLDMTDMTNEDFIFVY</sequence>
<feature type="domain" description="Major facilitator superfamily (MFS) profile" evidence="9">
    <location>
        <begin position="82"/>
        <end position="494"/>
    </location>
</feature>
<feature type="transmembrane region" description="Helical" evidence="8">
    <location>
        <begin position="179"/>
        <end position="199"/>
    </location>
</feature>
<dbReference type="EMBL" id="JANBVO010000074">
    <property type="protein sequence ID" value="KAJ9131017.1"/>
    <property type="molecule type" value="Genomic_DNA"/>
</dbReference>
<evidence type="ECO:0000256" key="5">
    <source>
        <dbReference type="ARBA" id="ARBA00023136"/>
    </source>
</evidence>
<evidence type="ECO:0000256" key="7">
    <source>
        <dbReference type="SAM" id="MobiDB-lite"/>
    </source>
</evidence>
<proteinExistence type="inferred from homology"/>
<keyword evidence="3 8" id="KW-0812">Transmembrane</keyword>
<dbReference type="InterPro" id="IPR036259">
    <property type="entry name" value="MFS_trans_sf"/>
</dbReference>
<keyword evidence="2" id="KW-0813">Transport</keyword>
<feature type="transmembrane region" description="Helical" evidence="8">
    <location>
        <begin position="472"/>
        <end position="492"/>
    </location>
</feature>
<feature type="transmembrane region" description="Helical" evidence="8">
    <location>
        <begin position="241"/>
        <end position="261"/>
    </location>
</feature>
<feature type="transmembrane region" description="Helical" evidence="8">
    <location>
        <begin position="405"/>
        <end position="424"/>
    </location>
</feature>
<comment type="similarity">
    <text evidence="6">Belongs to the major facilitator superfamily. Allantoate permease family.</text>
</comment>
<feature type="transmembrane region" description="Helical" evidence="8">
    <location>
        <begin position="373"/>
        <end position="393"/>
    </location>
</feature>
<dbReference type="FunFam" id="1.20.1250.20:FF:000064">
    <property type="entry name" value="MFS allantoate transporter"/>
    <property type="match status" value="1"/>
</dbReference>
<feature type="transmembrane region" description="Helical" evidence="8">
    <location>
        <begin position="436"/>
        <end position="452"/>
    </location>
</feature>
<feature type="transmembrane region" description="Helical" evidence="8">
    <location>
        <begin position="345"/>
        <end position="366"/>
    </location>
</feature>
<name>A0AA38VG99_9PEZI</name>
<dbReference type="InterPro" id="IPR020846">
    <property type="entry name" value="MFS_dom"/>
</dbReference>
<feature type="transmembrane region" description="Helical" evidence="8">
    <location>
        <begin position="80"/>
        <end position="109"/>
    </location>
</feature>
<evidence type="ECO:0000256" key="8">
    <source>
        <dbReference type="SAM" id="Phobius"/>
    </source>
</evidence>
<evidence type="ECO:0000259" key="9">
    <source>
        <dbReference type="PROSITE" id="PS50850"/>
    </source>
</evidence>
<evidence type="ECO:0000313" key="11">
    <source>
        <dbReference type="Proteomes" id="UP001174694"/>
    </source>
</evidence>
<dbReference type="GO" id="GO:0016020">
    <property type="term" value="C:membrane"/>
    <property type="evidence" value="ECO:0007669"/>
    <property type="project" value="UniProtKB-SubCell"/>
</dbReference>
<evidence type="ECO:0000256" key="3">
    <source>
        <dbReference type="ARBA" id="ARBA00022692"/>
    </source>
</evidence>
<dbReference type="Gene3D" id="1.20.1250.20">
    <property type="entry name" value="MFS general substrate transporter like domains"/>
    <property type="match status" value="2"/>
</dbReference>
<feature type="region of interest" description="Disordered" evidence="7">
    <location>
        <begin position="1"/>
        <end position="42"/>
    </location>
</feature>
<feature type="transmembrane region" description="Helical" evidence="8">
    <location>
        <begin position="211"/>
        <end position="229"/>
    </location>
</feature>
<feature type="transmembrane region" description="Helical" evidence="8">
    <location>
        <begin position="149"/>
        <end position="167"/>
    </location>
</feature>
<dbReference type="Proteomes" id="UP001174694">
    <property type="component" value="Unassembled WGS sequence"/>
</dbReference>
<reference evidence="10" key="1">
    <citation type="submission" date="2022-07" db="EMBL/GenBank/DDBJ databases">
        <title>Fungi with potential for degradation of polypropylene.</title>
        <authorList>
            <person name="Gostincar C."/>
        </authorList>
    </citation>
    <scope>NUCLEOTIDE SEQUENCE</scope>
    <source>
        <strain evidence="10">EXF-13308</strain>
    </source>
</reference>
<evidence type="ECO:0000256" key="4">
    <source>
        <dbReference type="ARBA" id="ARBA00022989"/>
    </source>
</evidence>
<keyword evidence="4 8" id="KW-1133">Transmembrane helix</keyword>
<protein>
    <submittedName>
        <fullName evidence="10">Major facilitator superfamily transporter</fullName>
    </submittedName>
</protein>
<dbReference type="AlphaFoldDB" id="A0AA38VG99"/>
<keyword evidence="11" id="KW-1185">Reference proteome</keyword>
<keyword evidence="5 8" id="KW-0472">Membrane</keyword>
<accession>A0AA38VG99</accession>
<dbReference type="PROSITE" id="PS50850">
    <property type="entry name" value="MFS"/>
    <property type="match status" value="1"/>
</dbReference>
<evidence type="ECO:0000256" key="1">
    <source>
        <dbReference type="ARBA" id="ARBA00004141"/>
    </source>
</evidence>
<dbReference type="InterPro" id="IPR011701">
    <property type="entry name" value="MFS"/>
</dbReference>
<comment type="subcellular location">
    <subcellularLocation>
        <location evidence="1">Membrane</location>
        <topology evidence="1">Multi-pass membrane protein</topology>
    </subcellularLocation>
</comment>
<dbReference type="PANTHER" id="PTHR43791:SF59">
    <property type="entry name" value="TRANSPORTER, PUTATIVE (AFU_ORTHOLOGUE AFUA_1G06550)-RELATED"/>
    <property type="match status" value="1"/>
</dbReference>
<dbReference type="SUPFAM" id="SSF103473">
    <property type="entry name" value="MFS general substrate transporter"/>
    <property type="match status" value="1"/>
</dbReference>
<dbReference type="GO" id="GO:0022857">
    <property type="term" value="F:transmembrane transporter activity"/>
    <property type="evidence" value="ECO:0007669"/>
    <property type="project" value="InterPro"/>
</dbReference>
<dbReference type="PANTHER" id="PTHR43791">
    <property type="entry name" value="PERMEASE-RELATED"/>
    <property type="match status" value="1"/>
</dbReference>
<evidence type="ECO:0000313" key="10">
    <source>
        <dbReference type="EMBL" id="KAJ9131017.1"/>
    </source>
</evidence>
<organism evidence="10 11">
    <name type="scientific">Pleurostoma richardsiae</name>
    <dbReference type="NCBI Taxonomy" id="41990"/>
    <lineage>
        <taxon>Eukaryota</taxon>
        <taxon>Fungi</taxon>
        <taxon>Dikarya</taxon>
        <taxon>Ascomycota</taxon>
        <taxon>Pezizomycotina</taxon>
        <taxon>Sordariomycetes</taxon>
        <taxon>Sordariomycetidae</taxon>
        <taxon>Calosphaeriales</taxon>
        <taxon>Pleurostomataceae</taxon>
        <taxon>Pleurostoma</taxon>
    </lineage>
</organism>
<evidence type="ECO:0000256" key="6">
    <source>
        <dbReference type="ARBA" id="ARBA00037968"/>
    </source>
</evidence>
<evidence type="ECO:0000256" key="2">
    <source>
        <dbReference type="ARBA" id="ARBA00022448"/>
    </source>
</evidence>
<comment type="caution">
    <text evidence="10">The sequence shown here is derived from an EMBL/GenBank/DDBJ whole genome shotgun (WGS) entry which is preliminary data.</text>
</comment>
<feature type="transmembrane region" description="Helical" evidence="8">
    <location>
        <begin position="121"/>
        <end position="142"/>
    </location>
</feature>
<gene>
    <name evidence="10" type="ORF">NKR23_g11907</name>
</gene>
<feature type="transmembrane region" description="Helical" evidence="8">
    <location>
        <begin position="310"/>
        <end position="333"/>
    </location>
</feature>